<evidence type="ECO:0000313" key="1">
    <source>
        <dbReference type="EMBL" id="MUV02529.1"/>
    </source>
</evidence>
<dbReference type="Proteomes" id="UP000433945">
    <property type="component" value="Unassembled WGS sequence"/>
</dbReference>
<name>A0A6N8H7E5_9FLAO</name>
<comment type="caution">
    <text evidence="1">The sequence shown here is derived from an EMBL/GenBank/DDBJ whole genome shotgun (WGS) entry which is preliminary data.</text>
</comment>
<dbReference type="EMBL" id="WOWP01000010">
    <property type="protein sequence ID" value="MUV02529.1"/>
    <property type="molecule type" value="Genomic_DNA"/>
</dbReference>
<organism evidence="1 2">
    <name type="scientific">Flavobacterium rakeshii</name>
    <dbReference type="NCBI Taxonomy" id="1038845"/>
    <lineage>
        <taxon>Bacteria</taxon>
        <taxon>Pseudomonadati</taxon>
        <taxon>Bacteroidota</taxon>
        <taxon>Flavobacteriia</taxon>
        <taxon>Flavobacteriales</taxon>
        <taxon>Flavobacteriaceae</taxon>
        <taxon>Flavobacterium</taxon>
    </lineage>
</organism>
<proteinExistence type="predicted"/>
<protein>
    <submittedName>
        <fullName evidence="1">Uncharacterized protein</fullName>
    </submittedName>
</protein>
<dbReference type="AlphaFoldDB" id="A0A6N8H7E5"/>
<accession>A0A6N8H7E5</accession>
<dbReference type="RefSeq" id="WP_157481514.1">
    <property type="nucleotide sequence ID" value="NZ_WOWP01000010.1"/>
</dbReference>
<evidence type="ECO:0000313" key="2">
    <source>
        <dbReference type="Proteomes" id="UP000433945"/>
    </source>
</evidence>
<sequence>MTENFSHQQAEIQVSYKKSSIPKAFKKALKKKFGDFRIANPNKNFRSTDVKHNPLSPSKQLVFTIKKDNFYGIVFINGGRGKSTYFAFSEILSGKEINYQVFYIKSIEKPDELYKLIEKGNLNPVDW</sequence>
<keyword evidence="2" id="KW-1185">Reference proteome</keyword>
<gene>
    <name evidence="1" type="ORF">GN157_02300</name>
</gene>
<reference evidence="1 2" key="1">
    <citation type="submission" date="2019-12" db="EMBL/GenBank/DDBJ databases">
        <authorList>
            <person name="Sun J.-Q."/>
        </authorList>
    </citation>
    <scope>NUCLEOTIDE SEQUENCE [LARGE SCALE GENOMIC DNA]</scope>
    <source>
        <strain evidence="1 2">JCM 17928</strain>
    </source>
</reference>